<dbReference type="SMART" id="SM00382">
    <property type="entry name" value="AAA"/>
    <property type="match status" value="2"/>
</dbReference>
<feature type="domain" description="ABC transporter" evidence="4">
    <location>
        <begin position="4"/>
        <end position="214"/>
    </location>
</feature>
<reference evidence="5 6" key="2">
    <citation type="journal article" date="2013" name="PLoS ONE">
        <title>INDIGO - INtegrated Data Warehouse of MIcrobial GenOmes with Examples from the Red Sea Extremophiles.</title>
        <authorList>
            <person name="Alam I."/>
            <person name="Antunes A."/>
            <person name="Kamau A.A."/>
            <person name="Ba Alawi W."/>
            <person name="Kalkatawi M."/>
            <person name="Stingl U."/>
            <person name="Bajic V.B."/>
        </authorList>
    </citation>
    <scope>NUCLEOTIDE SEQUENCE [LARGE SCALE GENOMIC DNA]</scope>
    <source>
        <strain evidence="5 6">SSD-17B</strain>
    </source>
</reference>
<feature type="coiled-coil region" evidence="3">
    <location>
        <begin position="495"/>
        <end position="522"/>
    </location>
</feature>
<proteinExistence type="predicted"/>
<keyword evidence="2 5" id="KW-0067">ATP-binding</keyword>
<dbReference type="eggNOG" id="COG0488">
    <property type="taxonomic scope" value="Bacteria"/>
</dbReference>
<dbReference type="GO" id="GO:0016887">
    <property type="term" value="F:ATP hydrolysis activity"/>
    <property type="evidence" value="ECO:0007669"/>
    <property type="project" value="InterPro"/>
</dbReference>
<evidence type="ECO:0000256" key="1">
    <source>
        <dbReference type="ARBA" id="ARBA00022741"/>
    </source>
</evidence>
<dbReference type="InterPro" id="IPR051309">
    <property type="entry name" value="ABCF_ATPase"/>
</dbReference>
<dbReference type="RefSeq" id="WP_008825916.1">
    <property type="nucleotide sequence ID" value="NZ_AFNU02000003.1"/>
</dbReference>
<dbReference type="OrthoDB" id="9762369at2"/>
<dbReference type="PROSITE" id="PS50893">
    <property type="entry name" value="ABC_TRANSPORTER_2"/>
    <property type="match status" value="2"/>
</dbReference>
<dbReference type="FunCoup" id="F7Q0I0">
    <property type="interactions" value="68"/>
</dbReference>
<dbReference type="PANTHER" id="PTHR42855">
    <property type="entry name" value="ABC TRANSPORTER ATP-BINDING SUBUNIT"/>
    <property type="match status" value="1"/>
</dbReference>
<reference evidence="5 6" key="1">
    <citation type="journal article" date="2011" name="J. Bacteriol.">
        <title>Genome sequence of Haloplasma contractile, an unusual contractile bacterium from a deep-sea anoxic brine lake.</title>
        <authorList>
            <person name="Antunes A."/>
            <person name="Alam I."/>
            <person name="El Dorry H."/>
            <person name="Siam R."/>
            <person name="Robertson A."/>
            <person name="Bajic V.B."/>
            <person name="Stingl U."/>
        </authorList>
    </citation>
    <scope>NUCLEOTIDE SEQUENCE [LARGE SCALE GENOMIC DNA]</scope>
    <source>
        <strain evidence="5 6">SSD-17B</strain>
    </source>
</reference>
<evidence type="ECO:0000256" key="2">
    <source>
        <dbReference type="ARBA" id="ARBA00022840"/>
    </source>
</evidence>
<evidence type="ECO:0000259" key="4">
    <source>
        <dbReference type="PROSITE" id="PS50893"/>
    </source>
</evidence>
<dbReference type="InterPro" id="IPR032781">
    <property type="entry name" value="ABC_tran_Xtn"/>
</dbReference>
<dbReference type="EMBL" id="AFNU02000003">
    <property type="protein sequence ID" value="ERJ12674.1"/>
    <property type="molecule type" value="Genomic_DNA"/>
</dbReference>
<dbReference type="CDD" id="cd03221">
    <property type="entry name" value="ABCF_EF-3"/>
    <property type="match status" value="2"/>
</dbReference>
<dbReference type="Pfam" id="PF00005">
    <property type="entry name" value="ABC_tran"/>
    <property type="match status" value="2"/>
</dbReference>
<keyword evidence="6" id="KW-1185">Reference proteome</keyword>
<keyword evidence="3" id="KW-0175">Coiled coil</keyword>
<keyword evidence="5" id="KW-0378">Hydrolase</keyword>
<feature type="domain" description="ABC transporter" evidence="4">
    <location>
        <begin position="305"/>
        <end position="517"/>
    </location>
</feature>
<dbReference type="Pfam" id="PF12848">
    <property type="entry name" value="ABC_tran_Xtn"/>
    <property type="match status" value="1"/>
</dbReference>
<dbReference type="InterPro" id="IPR003593">
    <property type="entry name" value="AAA+_ATPase"/>
</dbReference>
<dbReference type="AlphaFoldDB" id="F7Q0I0"/>
<dbReference type="PANTHER" id="PTHR42855:SF2">
    <property type="entry name" value="DRUG RESISTANCE ABC TRANSPORTER,ATP-BINDING PROTEIN"/>
    <property type="match status" value="1"/>
</dbReference>
<dbReference type="InterPro" id="IPR003439">
    <property type="entry name" value="ABC_transporter-like_ATP-bd"/>
</dbReference>
<dbReference type="GO" id="GO:0005524">
    <property type="term" value="F:ATP binding"/>
    <property type="evidence" value="ECO:0007669"/>
    <property type="project" value="UniProtKB-KW"/>
</dbReference>
<comment type="caution">
    <text evidence="5">The sequence shown here is derived from an EMBL/GenBank/DDBJ whole genome shotgun (WGS) entry which is preliminary data.</text>
</comment>
<dbReference type="NCBIfam" id="NF000355">
    <property type="entry name" value="ribo_prot_ABC_F"/>
    <property type="match status" value="1"/>
</dbReference>
<organism evidence="5 6">
    <name type="scientific">Haloplasma contractile SSD-17B</name>
    <dbReference type="NCBI Taxonomy" id="1033810"/>
    <lineage>
        <taxon>Bacteria</taxon>
        <taxon>Bacillati</taxon>
        <taxon>Mycoplasmatota</taxon>
        <taxon>Mollicutes</taxon>
        <taxon>Haloplasmatales</taxon>
        <taxon>Haloplasmataceae</taxon>
        <taxon>Haloplasma</taxon>
    </lineage>
</organism>
<dbReference type="Gene3D" id="3.40.50.300">
    <property type="entry name" value="P-loop containing nucleotide triphosphate hydrolases"/>
    <property type="match status" value="2"/>
</dbReference>
<gene>
    <name evidence="5" type="ORF">HLPCO_001014</name>
</gene>
<dbReference type="Proteomes" id="UP000005707">
    <property type="component" value="Unassembled WGS sequence"/>
</dbReference>
<dbReference type="EC" id="3.6.3.-" evidence="5"/>
<dbReference type="InParanoid" id="F7Q0I0"/>
<keyword evidence="1" id="KW-0547">Nucleotide-binding</keyword>
<dbReference type="STRING" id="1033810.HLPCO_001014"/>
<evidence type="ECO:0000256" key="3">
    <source>
        <dbReference type="SAM" id="Coils"/>
    </source>
</evidence>
<dbReference type="SUPFAM" id="SSF52540">
    <property type="entry name" value="P-loop containing nucleoside triphosphate hydrolases"/>
    <property type="match status" value="2"/>
</dbReference>
<feature type="coiled-coil region" evidence="3">
    <location>
        <begin position="203"/>
        <end position="230"/>
    </location>
</feature>
<evidence type="ECO:0000313" key="5">
    <source>
        <dbReference type="EMBL" id="ERJ12674.1"/>
    </source>
</evidence>
<accession>F7Q0I0</accession>
<evidence type="ECO:0000313" key="6">
    <source>
        <dbReference type="Proteomes" id="UP000005707"/>
    </source>
</evidence>
<protein>
    <submittedName>
        <fullName evidence="5">Zinc transport system ATP-binding protein</fullName>
        <ecNumber evidence="5">3.6.3.-</ecNumber>
    </submittedName>
</protein>
<dbReference type="InterPro" id="IPR027417">
    <property type="entry name" value="P-loop_NTPase"/>
</dbReference>
<name>F7Q0I0_9MOLU</name>
<sequence>MLLISIKKIKKSYGVKEVLKNVNMDLRKGKTIGLVGMNGSGKTTLANILTGNETYDSGHIKRYNQDIQIGYLRQSVYYNYEYFTNATAEVDYGDFFEMSSMLGLKDVKRWSQDRFNYLSGGEKTKLLLTKIWSENPDLLILDEPTNHLDYVGIDWLIDSLNQYQGTCLIISHDRYFLDQVADEIAELEEGELSLYNGNYSYYRIQKQKEYEEALHKYEEQKKKERHIEHEINRLKRWSHVAHRDSTKKEGMKEYWRKKAKKKDVQIKSSIKRLEKMREEGVHKPKEEMDVEFDFEADSKQGRRVLLASNLCKQFDEVSLFESSDFSVSRSEKMGIIGINGCGKSTLINMILGNEKQTSGKLEVSSSCKIAYLSQDVLDLDAKKSVSDFIIDYSKEEQTRIRTLLSNIGITRTMVNKPLCTFSLGERTRVKLAFIISQNYDVLILDEPTNHLDLHSREQLEHTLSEYKGTLLIASHDRYLLEKITDKLLVFKDGKIKRIEMGLKEYNDRLENKTESNERESELMVINNRISYLLGELSNYSSSDVRYHELDQEFQKLIRKRNLLKN</sequence>